<dbReference type="Proteomes" id="UP000075880">
    <property type="component" value="Unassembled WGS sequence"/>
</dbReference>
<dbReference type="GO" id="GO:0006303">
    <property type="term" value="P:double-strand break repair via nonhomologous end joining"/>
    <property type="evidence" value="ECO:0007669"/>
    <property type="project" value="TreeGrafter"/>
</dbReference>
<evidence type="ECO:0000256" key="3">
    <source>
        <dbReference type="ARBA" id="ARBA00023204"/>
    </source>
</evidence>
<keyword evidence="9" id="KW-1185">Reference proteome</keyword>
<accession>A0AAG5DVY8</accession>
<dbReference type="GO" id="GO:0045027">
    <property type="term" value="F:DNA end binding"/>
    <property type="evidence" value="ECO:0007669"/>
    <property type="project" value="TreeGrafter"/>
</dbReference>
<evidence type="ECO:0000256" key="5">
    <source>
        <dbReference type="ARBA" id="ARBA00025747"/>
    </source>
</evidence>
<dbReference type="GO" id="GO:0032807">
    <property type="term" value="C:DNA ligase IV complex"/>
    <property type="evidence" value="ECO:0007669"/>
    <property type="project" value="TreeGrafter"/>
</dbReference>
<evidence type="ECO:0000256" key="4">
    <source>
        <dbReference type="ARBA" id="ARBA00023242"/>
    </source>
</evidence>
<dbReference type="PANTHER" id="PTHR32235">
    <property type="entry name" value="NON-HOMOLOGOUS END-JOINING FACTOR 1"/>
    <property type="match status" value="1"/>
</dbReference>
<evidence type="ECO:0000313" key="9">
    <source>
        <dbReference type="Proteomes" id="UP000075880"/>
    </source>
</evidence>
<dbReference type="AlphaFoldDB" id="A0AAG5DVY8"/>
<comment type="subcellular location">
    <subcellularLocation>
        <location evidence="1">Nucleus</location>
    </subcellularLocation>
</comment>
<dbReference type="InterPro" id="IPR052287">
    <property type="entry name" value="NHEJ_factor"/>
</dbReference>
<keyword evidence="4" id="KW-0539">Nucleus</keyword>
<sequence length="287" mass="32515">MPDFVKLNDSDYCVDFVCVPGEPDSLKCILFDMSSLWLQQLPLAAVVERENKRNPICNYTEALIRSTLLAEKAASYTLDPTSHKENPRTLTIKYYIADTPVTFEFTLKPATAEELSECVILPLWRTVLLLDAKNRALAEQLAQKDIEIEQYRAEGAELKRTTVQTAKFDRQAFDENFPVRLPPANGLDVHRILEGHAQRENLTKALQMVILPSVGHTSGNPSSSGKAIKRSPTSKWGVKKSLKKKWKHQRVDVLCTKIKFPNLPDNPLNSSLSMAERFRMRESDDDD</sequence>
<keyword evidence="6" id="KW-0175">Coiled coil</keyword>
<evidence type="ECO:0000256" key="6">
    <source>
        <dbReference type="SAM" id="Coils"/>
    </source>
</evidence>
<proteinExistence type="inferred from homology"/>
<reference evidence="8" key="1">
    <citation type="submission" date="2024-04" db="UniProtKB">
        <authorList>
            <consortium name="EnsemblMetazoa"/>
        </authorList>
    </citation>
    <scope>IDENTIFICATION</scope>
    <source>
        <strain evidence="8">EBRO</strain>
    </source>
</reference>
<dbReference type="EnsemblMetazoa" id="ENSAATROPT017572">
    <property type="protein sequence ID" value="ENSAATROPP015527"/>
    <property type="gene ID" value="ENSAATROPG014361"/>
</dbReference>
<feature type="coiled-coil region" evidence="6">
    <location>
        <begin position="134"/>
        <end position="161"/>
    </location>
</feature>
<dbReference type="Gene3D" id="1.10.287.450">
    <property type="entry name" value="Helix hairpin bin"/>
    <property type="match status" value="1"/>
</dbReference>
<comment type="similarity">
    <text evidence="5">Belongs to the XRCC4-XLF family. XLF subfamily.</text>
</comment>
<evidence type="ECO:0000313" key="8">
    <source>
        <dbReference type="EnsemblMetazoa" id="ENSAATROPP015527"/>
    </source>
</evidence>
<dbReference type="InterPro" id="IPR038051">
    <property type="entry name" value="XRCC4-like_N_sf"/>
</dbReference>
<feature type="region of interest" description="Disordered" evidence="7">
    <location>
        <begin position="214"/>
        <end position="234"/>
    </location>
</feature>
<feature type="compositionally biased region" description="Polar residues" evidence="7">
    <location>
        <begin position="215"/>
        <end position="225"/>
    </location>
</feature>
<dbReference type="Gene3D" id="2.170.210.10">
    <property type="entry name" value="DNA double-strand break repair and VJ recombination XRCC4, N-terminal"/>
    <property type="match status" value="1"/>
</dbReference>
<dbReference type="PANTHER" id="PTHR32235:SF1">
    <property type="entry name" value="NON-HOMOLOGOUS END-JOINING FACTOR 1"/>
    <property type="match status" value="1"/>
</dbReference>
<evidence type="ECO:0000256" key="7">
    <source>
        <dbReference type="SAM" id="MobiDB-lite"/>
    </source>
</evidence>
<evidence type="ECO:0000256" key="1">
    <source>
        <dbReference type="ARBA" id="ARBA00004123"/>
    </source>
</evidence>
<name>A0AAG5DVY8_ANOAO</name>
<evidence type="ECO:0000256" key="2">
    <source>
        <dbReference type="ARBA" id="ARBA00022763"/>
    </source>
</evidence>
<keyword evidence="3" id="KW-0234">DNA repair</keyword>
<protein>
    <submittedName>
        <fullName evidence="8">Uncharacterized protein</fullName>
    </submittedName>
</protein>
<organism evidence="8 9">
    <name type="scientific">Anopheles atroparvus</name>
    <name type="common">European mosquito</name>
    <dbReference type="NCBI Taxonomy" id="41427"/>
    <lineage>
        <taxon>Eukaryota</taxon>
        <taxon>Metazoa</taxon>
        <taxon>Ecdysozoa</taxon>
        <taxon>Arthropoda</taxon>
        <taxon>Hexapoda</taxon>
        <taxon>Insecta</taxon>
        <taxon>Pterygota</taxon>
        <taxon>Neoptera</taxon>
        <taxon>Endopterygota</taxon>
        <taxon>Diptera</taxon>
        <taxon>Nematocera</taxon>
        <taxon>Culicoidea</taxon>
        <taxon>Culicidae</taxon>
        <taxon>Anophelinae</taxon>
        <taxon>Anopheles</taxon>
    </lineage>
</organism>
<keyword evidence="2" id="KW-0227">DNA damage</keyword>